<protein>
    <submittedName>
        <fullName evidence="17">PTS beta-glucoside transporter subunit EIIBCA</fullName>
    </submittedName>
    <submittedName>
        <fullName evidence="18">PTS system beta-glucoside-specific IIB component/PTS system beta-glucoside-specific IIC component/PTS system beta-glucoside-specific IIA component</fullName>
        <ecNumber evidence="18">2.7.1.-</ecNumber>
    </submittedName>
</protein>
<feature type="transmembrane region" description="Helical" evidence="13">
    <location>
        <begin position="245"/>
        <end position="266"/>
    </location>
</feature>
<dbReference type="SUPFAM" id="SSF55604">
    <property type="entry name" value="Glucose permease domain IIB"/>
    <property type="match status" value="1"/>
</dbReference>
<evidence type="ECO:0000256" key="13">
    <source>
        <dbReference type="SAM" id="Phobius"/>
    </source>
</evidence>
<comment type="subcellular location">
    <subcellularLocation>
        <location evidence="1">Cell membrane</location>
        <topology evidence="1">Multi-pass membrane protein</topology>
    </subcellularLocation>
</comment>
<dbReference type="GO" id="GO:0090589">
    <property type="term" value="F:protein-phosphocysteine-trehalose phosphotransferase system transporter activity"/>
    <property type="evidence" value="ECO:0007669"/>
    <property type="project" value="TreeGrafter"/>
</dbReference>
<evidence type="ECO:0000259" key="16">
    <source>
        <dbReference type="PROSITE" id="PS51103"/>
    </source>
</evidence>
<keyword evidence="8" id="KW-0418">Kinase</keyword>
<dbReference type="NCBIfam" id="TIGR00830">
    <property type="entry name" value="PTBA"/>
    <property type="match status" value="1"/>
</dbReference>
<dbReference type="PROSITE" id="PS51103">
    <property type="entry name" value="PTS_EIIC_TYPE_1"/>
    <property type="match status" value="1"/>
</dbReference>
<dbReference type="PROSITE" id="PS51098">
    <property type="entry name" value="PTS_EIIB_TYPE_1"/>
    <property type="match status" value="1"/>
</dbReference>
<evidence type="ECO:0000259" key="15">
    <source>
        <dbReference type="PROSITE" id="PS51098"/>
    </source>
</evidence>
<feature type="transmembrane region" description="Helical" evidence="13">
    <location>
        <begin position="431"/>
        <end position="452"/>
    </location>
</feature>
<feature type="active site" description="Phosphocysteine intermediate; for EIIB activity" evidence="11">
    <location>
        <position position="28"/>
    </location>
</feature>
<evidence type="ECO:0000256" key="1">
    <source>
        <dbReference type="ARBA" id="ARBA00004651"/>
    </source>
</evidence>
<dbReference type="InterPro" id="IPR001996">
    <property type="entry name" value="PTS_IIB_1"/>
</dbReference>
<dbReference type="Pfam" id="PF00367">
    <property type="entry name" value="PTS_EIIB"/>
    <property type="match status" value="1"/>
</dbReference>
<feature type="transmembrane region" description="Helical" evidence="13">
    <location>
        <begin position="215"/>
        <end position="233"/>
    </location>
</feature>
<dbReference type="EC" id="2.7.1.-" evidence="18"/>
<feature type="transmembrane region" description="Helical" evidence="13">
    <location>
        <begin position="299"/>
        <end position="317"/>
    </location>
</feature>
<dbReference type="FunFam" id="2.70.70.10:FF:000001">
    <property type="entry name" value="PTS system glucose-specific IIA component"/>
    <property type="match status" value="1"/>
</dbReference>
<keyword evidence="7 13" id="KW-0812">Transmembrane</keyword>
<accession>A0A380C1P3</accession>
<feature type="compositionally biased region" description="Low complexity" evidence="12">
    <location>
        <begin position="467"/>
        <end position="482"/>
    </location>
</feature>
<evidence type="ECO:0000256" key="3">
    <source>
        <dbReference type="ARBA" id="ARBA00022475"/>
    </source>
</evidence>
<evidence type="ECO:0000256" key="7">
    <source>
        <dbReference type="ARBA" id="ARBA00022692"/>
    </source>
</evidence>
<dbReference type="GO" id="GO:0005886">
    <property type="term" value="C:plasma membrane"/>
    <property type="evidence" value="ECO:0007669"/>
    <property type="project" value="UniProtKB-SubCell"/>
</dbReference>
<feature type="domain" description="PTS EIIB type-1" evidence="15">
    <location>
        <begin position="6"/>
        <end position="88"/>
    </location>
</feature>
<feature type="domain" description="PTS EIIA type-1" evidence="14">
    <location>
        <begin position="502"/>
        <end position="606"/>
    </location>
</feature>
<reference evidence="17 20" key="2">
    <citation type="submission" date="2019-07" db="EMBL/GenBank/DDBJ databases">
        <title>Whole genome shotgun sequence of Staphylococcus arlettae NBRC 109765.</title>
        <authorList>
            <person name="Hosoyama A."/>
            <person name="Uohara A."/>
            <person name="Ohji S."/>
            <person name="Ichikawa N."/>
        </authorList>
    </citation>
    <scope>NUCLEOTIDE SEQUENCE [LARGE SCALE GENOMIC DNA]</scope>
    <source>
        <strain evidence="17 20">NBRC 109765</strain>
    </source>
</reference>
<feature type="transmembrane region" description="Helical" evidence="13">
    <location>
        <begin position="105"/>
        <end position="131"/>
    </location>
</feature>
<keyword evidence="2" id="KW-0813">Transport</keyword>
<keyword evidence="9 13" id="KW-1133">Transmembrane helix</keyword>
<dbReference type="CDD" id="cd00212">
    <property type="entry name" value="PTS_IIB_glc"/>
    <property type="match status" value="1"/>
</dbReference>
<dbReference type="Gene3D" id="3.30.1360.60">
    <property type="entry name" value="Glucose permease domain IIB"/>
    <property type="match status" value="1"/>
</dbReference>
<feature type="region of interest" description="Disordered" evidence="12">
    <location>
        <begin position="459"/>
        <end position="482"/>
    </location>
</feature>
<feature type="transmembrane region" description="Helical" evidence="13">
    <location>
        <begin position="176"/>
        <end position="195"/>
    </location>
</feature>
<evidence type="ECO:0000256" key="6">
    <source>
        <dbReference type="ARBA" id="ARBA00022683"/>
    </source>
</evidence>
<dbReference type="Gene3D" id="2.70.70.10">
    <property type="entry name" value="Glucose Permease (Domain IIA)"/>
    <property type="match status" value="1"/>
</dbReference>
<dbReference type="Proteomes" id="UP000321598">
    <property type="component" value="Unassembled WGS sequence"/>
</dbReference>
<dbReference type="InterPro" id="IPR011055">
    <property type="entry name" value="Dup_hybrid_motif"/>
</dbReference>
<dbReference type="Proteomes" id="UP000254956">
    <property type="component" value="Unassembled WGS sequence"/>
</dbReference>
<dbReference type="NCBIfam" id="TIGR01995">
    <property type="entry name" value="PTS-II-ABC-beta"/>
    <property type="match status" value="1"/>
</dbReference>
<gene>
    <name evidence="18" type="primary">bglF</name>
    <name evidence="18" type="ORF">NCTC12413_00554</name>
    <name evidence="17" type="ORF">SAR03_14160</name>
</gene>
<evidence type="ECO:0000256" key="2">
    <source>
        <dbReference type="ARBA" id="ARBA00022448"/>
    </source>
</evidence>
<name>A0A380C1P3_9STAP</name>
<evidence type="ECO:0000256" key="12">
    <source>
        <dbReference type="SAM" id="MobiDB-lite"/>
    </source>
</evidence>
<evidence type="ECO:0000313" key="18">
    <source>
        <dbReference type="EMBL" id="SUJ11092.1"/>
    </source>
</evidence>
<dbReference type="OrthoDB" id="9769191at2"/>
<sequence>MSAKNETLAQNILEAVGGEENIISSTHCATRLRLVLKRSQPDAKKKVANIDGVVTVVENNGQFQVVIGNNVGDVYKAFESLIHSEDTNETTQASNESKGSILNRVIATMSAVFAPFIYILAAAGILQGLLIISKMIYPPVEHTGTFEVFNFISWAPFTFLPIFIAITAARHFNVNLYIAVACSAALVSPDLTAIIDKIGSGDTVKFLGIPLSETSYTTSVLPPLFLVWLLSYVEKFLNKYIHDVVKPLFTPFFSIVIMVPLTLIVIGPITTLIAQGLAGGFNTLVDVAPWLAGTLIGGFWQVFVIFGVHWGITPVILSNFEQYKSDAFQAYQTIAVISQIGAVLGVLIKVKIIDIKRVASSAAITGIFGITEPSMYGVNLRFKKPFIIACVSGAIGAFVASFFNPKYYAYAGLPGPITIFNGFSPDNPTSIWGIIIGSLIGLLLPIILIQFLGYGEDTTQTETDEPSANNTTESTATTMTQTENNLVTPINGQIVPLSEVDDPIFAEEMMGQGIAIKPSDTTVYAPSDGVISMVAPSKHAVGITTADGIEMLIHVGLDTVKMEGQGFKLLVAENDTVAKNQPVLEFDKKLIEDSGYTSIVPFIITNSSEFNEIIPQYYEQATHNDTVLSIINK</sequence>
<dbReference type="AlphaFoldDB" id="A0A380C1P3"/>
<dbReference type="InterPro" id="IPR011297">
    <property type="entry name" value="PTS_IIABC_b_glu"/>
</dbReference>
<evidence type="ECO:0000256" key="5">
    <source>
        <dbReference type="ARBA" id="ARBA00022679"/>
    </source>
</evidence>
<feature type="transmembrane region" description="Helical" evidence="13">
    <location>
        <begin position="329"/>
        <end position="348"/>
    </location>
</feature>
<dbReference type="PANTHER" id="PTHR30175">
    <property type="entry name" value="PHOSPHOTRANSFERASE SYSTEM TRANSPORT PROTEIN"/>
    <property type="match status" value="1"/>
</dbReference>
<evidence type="ECO:0000313" key="19">
    <source>
        <dbReference type="Proteomes" id="UP000254956"/>
    </source>
</evidence>
<keyword evidence="6" id="KW-0598">Phosphotransferase system</keyword>
<keyword evidence="4" id="KW-0762">Sugar transport</keyword>
<dbReference type="InterPro" id="IPR003352">
    <property type="entry name" value="PTS_EIIC"/>
</dbReference>
<evidence type="ECO:0000256" key="9">
    <source>
        <dbReference type="ARBA" id="ARBA00022989"/>
    </source>
</evidence>
<dbReference type="InterPro" id="IPR018113">
    <property type="entry name" value="PTrfase_EIIB_Cys"/>
</dbReference>
<dbReference type="Pfam" id="PF02378">
    <property type="entry name" value="PTS_EIIC"/>
    <property type="match status" value="1"/>
</dbReference>
<dbReference type="Pfam" id="PF00358">
    <property type="entry name" value="PTS_EIIA_1"/>
    <property type="match status" value="1"/>
</dbReference>
<keyword evidence="5 18" id="KW-0808">Transferase</keyword>
<dbReference type="PANTHER" id="PTHR30175:SF1">
    <property type="entry name" value="PTS SYSTEM ARBUTIN-, CELLOBIOSE-, AND SALICIN-SPECIFIC EIIBC COMPONENT-RELATED"/>
    <property type="match status" value="1"/>
</dbReference>
<dbReference type="GO" id="GO:0009401">
    <property type="term" value="P:phosphoenolpyruvate-dependent sugar phosphotransferase system"/>
    <property type="evidence" value="ECO:0007669"/>
    <property type="project" value="UniProtKB-KW"/>
</dbReference>
<dbReference type="PROSITE" id="PS51093">
    <property type="entry name" value="PTS_EIIA_TYPE_1"/>
    <property type="match status" value="1"/>
</dbReference>
<dbReference type="InterPro" id="IPR001127">
    <property type="entry name" value="PTS_EIIA_1_perm"/>
</dbReference>
<dbReference type="RefSeq" id="WP_103388756.1">
    <property type="nucleotide sequence ID" value="NZ_BKAV01000013.1"/>
</dbReference>
<evidence type="ECO:0000256" key="8">
    <source>
        <dbReference type="ARBA" id="ARBA00022777"/>
    </source>
</evidence>
<evidence type="ECO:0000313" key="17">
    <source>
        <dbReference type="EMBL" id="GEQ00379.1"/>
    </source>
</evidence>
<feature type="domain" description="PTS EIIC type-1" evidence="16">
    <location>
        <begin position="100"/>
        <end position="464"/>
    </location>
</feature>
<dbReference type="InterPro" id="IPR050558">
    <property type="entry name" value="PTS_Sugar-Specific_Components"/>
</dbReference>
<dbReference type="InterPro" id="IPR036878">
    <property type="entry name" value="Glu_permease_IIB"/>
</dbReference>
<evidence type="ECO:0000256" key="4">
    <source>
        <dbReference type="ARBA" id="ARBA00022597"/>
    </source>
</evidence>
<dbReference type="EMBL" id="UGZE01000001">
    <property type="protein sequence ID" value="SUJ11092.1"/>
    <property type="molecule type" value="Genomic_DNA"/>
</dbReference>
<evidence type="ECO:0000256" key="11">
    <source>
        <dbReference type="PROSITE-ProRule" id="PRU00421"/>
    </source>
</evidence>
<feature type="transmembrane region" description="Helical" evidence="13">
    <location>
        <begin position="151"/>
        <end position="169"/>
    </location>
</feature>
<dbReference type="GO" id="GO:0016301">
    <property type="term" value="F:kinase activity"/>
    <property type="evidence" value="ECO:0007669"/>
    <property type="project" value="UniProtKB-KW"/>
</dbReference>
<dbReference type="SUPFAM" id="SSF51261">
    <property type="entry name" value="Duplicated hybrid motif"/>
    <property type="match status" value="1"/>
</dbReference>
<dbReference type="InterPro" id="IPR013013">
    <property type="entry name" value="PTS_EIIC_1"/>
</dbReference>
<feature type="transmembrane region" description="Helical" evidence="13">
    <location>
        <begin position="385"/>
        <end position="403"/>
    </location>
</feature>
<dbReference type="PROSITE" id="PS00371">
    <property type="entry name" value="PTS_EIIA_TYPE_1_HIS"/>
    <property type="match status" value="1"/>
</dbReference>
<evidence type="ECO:0000313" key="20">
    <source>
        <dbReference type="Proteomes" id="UP000321598"/>
    </source>
</evidence>
<keyword evidence="3" id="KW-1003">Cell membrane</keyword>
<organism evidence="18 19">
    <name type="scientific">Staphylococcus arlettae</name>
    <dbReference type="NCBI Taxonomy" id="29378"/>
    <lineage>
        <taxon>Bacteria</taxon>
        <taxon>Bacillati</taxon>
        <taxon>Bacillota</taxon>
        <taxon>Bacilli</taxon>
        <taxon>Bacillales</taxon>
        <taxon>Staphylococcaceae</taxon>
        <taxon>Staphylococcus</taxon>
    </lineage>
</organism>
<keyword evidence="20" id="KW-1185">Reference proteome</keyword>
<proteinExistence type="predicted"/>
<reference evidence="18 19" key="1">
    <citation type="submission" date="2018-06" db="EMBL/GenBank/DDBJ databases">
        <authorList>
            <consortium name="Pathogen Informatics"/>
            <person name="Doyle S."/>
        </authorList>
    </citation>
    <scope>NUCLEOTIDE SEQUENCE [LARGE SCALE GENOMIC DNA]</scope>
    <source>
        <strain evidence="18 19">NCTC12413</strain>
    </source>
</reference>
<evidence type="ECO:0000256" key="10">
    <source>
        <dbReference type="ARBA" id="ARBA00023136"/>
    </source>
</evidence>
<dbReference type="GO" id="GO:0015771">
    <property type="term" value="P:trehalose transport"/>
    <property type="evidence" value="ECO:0007669"/>
    <property type="project" value="TreeGrafter"/>
</dbReference>
<keyword evidence="10 13" id="KW-0472">Membrane</keyword>
<evidence type="ECO:0000259" key="14">
    <source>
        <dbReference type="PROSITE" id="PS51093"/>
    </source>
</evidence>
<dbReference type="GO" id="GO:0008982">
    <property type="term" value="F:protein-N(PI)-phosphohistidine-sugar phosphotransferase activity"/>
    <property type="evidence" value="ECO:0007669"/>
    <property type="project" value="InterPro"/>
</dbReference>
<dbReference type="EMBL" id="BKAV01000013">
    <property type="protein sequence ID" value="GEQ00379.1"/>
    <property type="molecule type" value="Genomic_DNA"/>
</dbReference>